<dbReference type="PROSITE" id="PS51340">
    <property type="entry name" value="MOSC"/>
    <property type="match status" value="1"/>
</dbReference>
<sequence length="214" mass="23974">MISVTQLFRHPLKSHGREELGEVFLTAGQPVPWDRVWAIAHDRSKADGTKWVACANFSIGSKAPALMAINARWDETAQILTLSHPGRPDLAFNPDRDQDIFLKWVRPLVPENRALPARILRLSGRGFTDTPYPSVSLCNMASHRTVAAKAGASLSVQRWRGNIWFDAEHPWTEFDWLGKDVAIGGAVLRVRERIVRCRATMASPKTGERDIDTL</sequence>
<feature type="domain" description="MOSC" evidence="1">
    <location>
        <begin position="109"/>
        <end position="214"/>
    </location>
</feature>
<dbReference type="Pfam" id="PF03476">
    <property type="entry name" value="MOSC_N"/>
    <property type="match status" value="1"/>
</dbReference>
<dbReference type="EMBL" id="LAZR01003379">
    <property type="protein sequence ID" value="KKN18960.1"/>
    <property type="molecule type" value="Genomic_DNA"/>
</dbReference>
<evidence type="ECO:0000259" key="1">
    <source>
        <dbReference type="PROSITE" id="PS51340"/>
    </source>
</evidence>
<evidence type="ECO:0000313" key="2">
    <source>
        <dbReference type="EMBL" id="KKN18960.1"/>
    </source>
</evidence>
<name>A0A0F9NHF9_9ZZZZ</name>
<dbReference type="InterPro" id="IPR005303">
    <property type="entry name" value="MOCOS_middle"/>
</dbReference>
<reference evidence="2" key="1">
    <citation type="journal article" date="2015" name="Nature">
        <title>Complex archaea that bridge the gap between prokaryotes and eukaryotes.</title>
        <authorList>
            <person name="Spang A."/>
            <person name="Saw J.H."/>
            <person name="Jorgensen S.L."/>
            <person name="Zaremba-Niedzwiedzka K."/>
            <person name="Martijn J."/>
            <person name="Lind A.E."/>
            <person name="van Eijk R."/>
            <person name="Schleper C."/>
            <person name="Guy L."/>
            <person name="Ettema T.J."/>
        </authorList>
    </citation>
    <scope>NUCLEOTIDE SEQUENCE</scope>
</reference>
<dbReference type="GO" id="GO:0003824">
    <property type="term" value="F:catalytic activity"/>
    <property type="evidence" value="ECO:0007669"/>
    <property type="project" value="InterPro"/>
</dbReference>
<comment type="caution">
    <text evidence="2">The sequence shown here is derived from an EMBL/GenBank/DDBJ whole genome shotgun (WGS) entry which is preliminary data.</text>
</comment>
<protein>
    <recommendedName>
        <fullName evidence="1">MOSC domain-containing protein</fullName>
    </recommendedName>
</protein>
<proteinExistence type="predicted"/>
<dbReference type="InterPro" id="IPR005302">
    <property type="entry name" value="MoCF_Sase_C"/>
</dbReference>
<dbReference type="SUPFAM" id="SSF50800">
    <property type="entry name" value="PK beta-barrel domain-like"/>
    <property type="match status" value="1"/>
</dbReference>
<gene>
    <name evidence="2" type="ORF">LCGC14_0950630</name>
</gene>
<organism evidence="2">
    <name type="scientific">marine sediment metagenome</name>
    <dbReference type="NCBI Taxonomy" id="412755"/>
    <lineage>
        <taxon>unclassified sequences</taxon>
        <taxon>metagenomes</taxon>
        <taxon>ecological metagenomes</taxon>
    </lineage>
</organism>
<dbReference type="GO" id="GO:0030170">
    <property type="term" value="F:pyridoxal phosphate binding"/>
    <property type="evidence" value="ECO:0007669"/>
    <property type="project" value="InterPro"/>
</dbReference>
<dbReference type="GO" id="GO:0030151">
    <property type="term" value="F:molybdenum ion binding"/>
    <property type="evidence" value="ECO:0007669"/>
    <property type="project" value="InterPro"/>
</dbReference>
<dbReference type="InterPro" id="IPR011037">
    <property type="entry name" value="Pyrv_Knase-like_insert_dom_sf"/>
</dbReference>
<accession>A0A0F9NHF9</accession>
<feature type="non-terminal residue" evidence="2">
    <location>
        <position position="214"/>
    </location>
</feature>
<dbReference type="AlphaFoldDB" id="A0A0F9NHF9"/>